<dbReference type="GO" id="GO:0016579">
    <property type="term" value="P:protein deubiquitination"/>
    <property type="evidence" value="ECO:0007669"/>
    <property type="project" value="InterPro"/>
</dbReference>
<dbReference type="GO" id="GO:0004843">
    <property type="term" value="F:cysteine-type deubiquitinase activity"/>
    <property type="evidence" value="ECO:0007669"/>
    <property type="project" value="InterPro"/>
</dbReference>
<dbReference type="InterPro" id="IPR038765">
    <property type="entry name" value="Papain-like_cys_pep_sf"/>
</dbReference>
<dbReference type="InterPro" id="IPR028889">
    <property type="entry name" value="USP"/>
</dbReference>
<dbReference type="VEuPathDB" id="FungiDB:DFL_008527"/>
<dbReference type="RefSeq" id="XP_067486177.1">
    <property type="nucleotide sequence ID" value="XM_067638273.1"/>
</dbReference>
<dbReference type="CDD" id="cd02257">
    <property type="entry name" value="Peptidase_C19"/>
    <property type="match status" value="1"/>
</dbReference>
<dbReference type="GO" id="GO:0005634">
    <property type="term" value="C:nucleus"/>
    <property type="evidence" value="ECO:0007669"/>
    <property type="project" value="TreeGrafter"/>
</dbReference>
<dbReference type="GeneID" id="93590838"/>
<dbReference type="Gene3D" id="3.90.70.10">
    <property type="entry name" value="Cysteine proteinases"/>
    <property type="match status" value="1"/>
</dbReference>
<dbReference type="GO" id="GO:0005829">
    <property type="term" value="C:cytosol"/>
    <property type="evidence" value="ECO:0007669"/>
    <property type="project" value="TreeGrafter"/>
</dbReference>
<dbReference type="PROSITE" id="PS50235">
    <property type="entry name" value="USP_3"/>
    <property type="match status" value="1"/>
</dbReference>
<dbReference type="STRING" id="97331.A0A436ZP61"/>
<protein>
    <recommendedName>
        <fullName evidence="2">USP domain-containing protein</fullName>
    </recommendedName>
</protein>
<keyword evidence="4" id="KW-1185">Reference proteome</keyword>
<dbReference type="OrthoDB" id="289038at2759"/>
<dbReference type="Proteomes" id="UP000283090">
    <property type="component" value="Unassembled WGS sequence"/>
</dbReference>
<proteinExistence type="predicted"/>
<comment type="caution">
    <text evidence="3">The sequence shown here is derived from an EMBL/GenBank/DDBJ whole genome shotgun (WGS) entry which is preliminary data.</text>
</comment>
<feature type="compositionally biased region" description="Polar residues" evidence="1">
    <location>
        <begin position="73"/>
        <end position="86"/>
    </location>
</feature>
<evidence type="ECO:0000313" key="4">
    <source>
        <dbReference type="Proteomes" id="UP000283090"/>
    </source>
</evidence>
<organism evidence="3 4">
    <name type="scientific">Arthrobotrys flagrans</name>
    <name type="common">Nematode-trapping fungus</name>
    <name type="synonym">Trichothecium flagrans</name>
    <dbReference type="NCBI Taxonomy" id="97331"/>
    <lineage>
        <taxon>Eukaryota</taxon>
        <taxon>Fungi</taxon>
        <taxon>Dikarya</taxon>
        <taxon>Ascomycota</taxon>
        <taxon>Pezizomycotina</taxon>
        <taxon>Orbiliomycetes</taxon>
        <taxon>Orbiliales</taxon>
        <taxon>Orbiliaceae</taxon>
        <taxon>Arthrobotrys</taxon>
    </lineage>
</organism>
<dbReference type="AlphaFoldDB" id="A0A436ZP61"/>
<evidence type="ECO:0000256" key="1">
    <source>
        <dbReference type="SAM" id="MobiDB-lite"/>
    </source>
</evidence>
<reference evidence="3 4" key="1">
    <citation type="submission" date="2019-01" db="EMBL/GenBank/DDBJ databases">
        <title>Intercellular communication is required for trap formation in the nematode-trapping fungus Duddingtonia flagrans.</title>
        <authorList>
            <person name="Youssar L."/>
            <person name="Wernet V."/>
            <person name="Hensel N."/>
            <person name="Hildebrandt H.-G."/>
            <person name="Fischer R."/>
        </authorList>
    </citation>
    <scope>NUCLEOTIDE SEQUENCE [LARGE SCALE GENOMIC DNA]</scope>
    <source>
        <strain evidence="3 4">CBS H-5679</strain>
    </source>
</reference>
<sequence>MSLKVLLSQPILFVPESTTKTTHSVSVPVSSVSVAVPESVSTLISAIPVSRSSAIALPSPHCGAAASAVKPSGTPSSSGAGRWYESSSAVPKKRGYEAIAPSRPHDGYLSVKRRKISSDAEVTIRVVPDPMVQARGFGNRSATHCYRNASIQALGHVPAFRDMIRKHVCSRPGCPACSLRGAFYDHFSRNGSKMPPHEPKGLRAIAQSVGSGFAYGGRQEDIQEYISLLLGRLGEESDPECALESAISKIFGASKVTEVECVNCGKVSTRPVDGELIAMLYLPKKAKRTSLEKCLEDFTKEERIGDWRCESCRGLGCKKREVFATLPRVAMICLKRFHPNKEKDNRAVSFPERLSWRDYTSGRPGASELTAVICHISARRKSGHYVAYLKGDGGWLRYDDGVVSRCRGPPTDQEKEAYLLMYSRL</sequence>
<dbReference type="SUPFAM" id="SSF54001">
    <property type="entry name" value="Cysteine proteinases"/>
    <property type="match status" value="1"/>
</dbReference>
<dbReference type="InterPro" id="IPR001394">
    <property type="entry name" value="Peptidase_C19_UCH"/>
</dbReference>
<gene>
    <name evidence="3" type="ORF">DFL_008527</name>
</gene>
<dbReference type="Pfam" id="PF00443">
    <property type="entry name" value="UCH"/>
    <property type="match status" value="1"/>
</dbReference>
<dbReference type="InterPro" id="IPR050164">
    <property type="entry name" value="Peptidase_C19"/>
</dbReference>
<dbReference type="EMBL" id="SAEB01000012">
    <property type="protein sequence ID" value="RVD80633.1"/>
    <property type="molecule type" value="Genomic_DNA"/>
</dbReference>
<feature type="domain" description="USP" evidence="2">
    <location>
        <begin position="135"/>
        <end position="425"/>
    </location>
</feature>
<accession>A0A436ZP61</accession>
<name>A0A436ZP61_ARTFL</name>
<feature type="region of interest" description="Disordered" evidence="1">
    <location>
        <begin position="67"/>
        <end position="86"/>
    </location>
</feature>
<evidence type="ECO:0000313" key="3">
    <source>
        <dbReference type="EMBL" id="RVD80633.1"/>
    </source>
</evidence>
<dbReference type="PANTHER" id="PTHR24006">
    <property type="entry name" value="UBIQUITIN CARBOXYL-TERMINAL HYDROLASE"/>
    <property type="match status" value="1"/>
</dbReference>
<evidence type="ECO:0000259" key="2">
    <source>
        <dbReference type="PROSITE" id="PS50235"/>
    </source>
</evidence>